<dbReference type="OrthoDB" id="66095at2759"/>
<evidence type="ECO:0000313" key="2">
    <source>
        <dbReference type="EMBL" id="EWC43490.1"/>
    </source>
</evidence>
<dbReference type="AlphaFoldDB" id="W7I449"/>
<accession>W7I449</accession>
<feature type="compositionally biased region" description="Low complexity" evidence="1">
    <location>
        <begin position="296"/>
        <end position="306"/>
    </location>
</feature>
<organism evidence="2 3">
    <name type="scientific">Drechslerella stenobrocha 248</name>
    <dbReference type="NCBI Taxonomy" id="1043628"/>
    <lineage>
        <taxon>Eukaryota</taxon>
        <taxon>Fungi</taxon>
        <taxon>Dikarya</taxon>
        <taxon>Ascomycota</taxon>
        <taxon>Pezizomycotina</taxon>
        <taxon>Orbiliomycetes</taxon>
        <taxon>Orbiliales</taxon>
        <taxon>Orbiliaceae</taxon>
        <taxon>Drechslerella</taxon>
    </lineage>
</organism>
<name>W7I449_9PEZI</name>
<feature type="compositionally biased region" description="Pro residues" evidence="1">
    <location>
        <begin position="153"/>
        <end position="163"/>
    </location>
</feature>
<feature type="compositionally biased region" description="Acidic residues" evidence="1">
    <location>
        <begin position="122"/>
        <end position="133"/>
    </location>
</feature>
<feature type="compositionally biased region" description="Polar residues" evidence="1">
    <location>
        <begin position="66"/>
        <end position="82"/>
    </location>
</feature>
<evidence type="ECO:0000256" key="1">
    <source>
        <dbReference type="SAM" id="MobiDB-lite"/>
    </source>
</evidence>
<feature type="region of interest" description="Disordered" evidence="1">
    <location>
        <begin position="296"/>
        <end position="318"/>
    </location>
</feature>
<evidence type="ECO:0000313" key="3">
    <source>
        <dbReference type="Proteomes" id="UP000024837"/>
    </source>
</evidence>
<keyword evidence="3" id="KW-1185">Reference proteome</keyword>
<proteinExistence type="predicted"/>
<protein>
    <submittedName>
        <fullName evidence="2">Uncharacterized protein</fullName>
    </submittedName>
</protein>
<gene>
    <name evidence="2" type="ORF">DRE_07522</name>
</gene>
<dbReference type="HOGENOM" id="CLU_577486_0_0_1"/>
<sequence>MADSTEGDTNHHQPNTQPIPNARINRDPTAGRLGPIVNLPHPVEIDGLPNHTHEPGLDLSYLLGGSNYNAGQSVDTTETPGGSSDAPGETSRPTSPRILPTMPTGPVEVEYDDPSDFSGDSFGDEDDDDDDNDLGYGPHHGHGYGHPGSHPQPQAPAPAPAPALTPAQYEQDARATTELLASRIPPELIPDILDNADCFAHATLAARNHTASVHDNDAIYLTAFVPDFPAFDDDTAGRGGRVDAGGRRGRVRRVVFSLSSHDQGWSSWPGDNGSFRGAWSWFDVELWRDKPAVATSTATTAAATTSGDGGGGGGAEDNKQEKELVGTWLLQRNRHATRTSEDHVITWDWRTDELDDDDDDKWEPKTLRNSGHRDRWHRDGRIANGAFVRELRGGDEIRVIMKARYPGWSCTVDRCKIELFWAV</sequence>
<feature type="region of interest" description="Disordered" evidence="1">
    <location>
        <begin position="1"/>
        <end position="173"/>
    </location>
</feature>
<dbReference type="EMBL" id="KI966460">
    <property type="protein sequence ID" value="EWC43490.1"/>
    <property type="molecule type" value="Genomic_DNA"/>
</dbReference>
<reference evidence="2 3" key="1">
    <citation type="submission" date="2013-05" db="EMBL/GenBank/DDBJ databases">
        <title>Drechslerella stenobrocha genome reveals carnivorous origination and mechanical trapping mechanism of predatory fungi.</title>
        <authorList>
            <person name="Liu X."/>
            <person name="Zhang W."/>
            <person name="Liu K."/>
        </authorList>
    </citation>
    <scope>NUCLEOTIDE SEQUENCE [LARGE SCALE GENOMIC DNA]</scope>
    <source>
        <strain evidence="2 3">248</strain>
    </source>
</reference>
<dbReference type="Proteomes" id="UP000024837">
    <property type="component" value="Unassembled WGS sequence"/>
</dbReference>